<dbReference type="InterPro" id="IPR016186">
    <property type="entry name" value="C-type_lectin-like/link_sf"/>
</dbReference>
<dbReference type="PANTHER" id="PTHR14789:SF8">
    <property type="entry name" value="C-TYPE LECTIN DOMAIN FAMILY 14 MEMBER A PRECURSOR-RELATED"/>
    <property type="match status" value="1"/>
</dbReference>
<dbReference type="InterPro" id="IPR016187">
    <property type="entry name" value="CTDL_fold"/>
</dbReference>
<dbReference type="GO" id="GO:0030246">
    <property type="term" value="F:carbohydrate binding"/>
    <property type="evidence" value="ECO:0007669"/>
    <property type="project" value="UniProtKB-KW"/>
</dbReference>
<feature type="compositionally biased region" description="Basic and acidic residues" evidence="7">
    <location>
        <begin position="347"/>
        <end position="374"/>
    </location>
</feature>
<dbReference type="AlphaFoldDB" id="A0A8C9RZ29"/>
<keyword evidence="2 8" id="KW-0812">Transmembrane</keyword>
<dbReference type="SMART" id="SM00034">
    <property type="entry name" value="CLECT"/>
    <property type="match status" value="1"/>
</dbReference>
<dbReference type="PROSITE" id="PS50041">
    <property type="entry name" value="C_TYPE_LECTIN_2"/>
    <property type="match status" value="1"/>
</dbReference>
<evidence type="ECO:0000256" key="8">
    <source>
        <dbReference type="SAM" id="Phobius"/>
    </source>
</evidence>
<evidence type="ECO:0000256" key="6">
    <source>
        <dbReference type="ARBA" id="ARBA00023136"/>
    </source>
</evidence>
<dbReference type="InterPro" id="IPR051505">
    <property type="entry name" value="C-type_lectin_domain"/>
</dbReference>
<dbReference type="GO" id="GO:0016020">
    <property type="term" value="C:membrane"/>
    <property type="evidence" value="ECO:0007669"/>
    <property type="project" value="UniProtKB-SubCell"/>
</dbReference>
<evidence type="ECO:0000259" key="9">
    <source>
        <dbReference type="PROSITE" id="PS50041"/>
    </source>
</evidence>
<dbReference type="InterPro" id="IPR001304">
    <property type="entry name" value="C-type_lectin-like"/>
</dbReference>
<name>A0A8C9RZ29_SCLFO</name>
<feature type="region of interest" description="Disordered" evidence="7">
    <location>
        <begin position="345"/>
        <end position="374"/>
    </location>
</feature>
<reference evidence="10" key="3">
    <citation type="submission" date="2025-09" db="UniProtKB">
        <authorList>
            <consortium name="Ensembl"/>
        </authorList>
    </citation>
    <scope>IDENTIFICATION</scope>
</reference>
<evidence type="ECO:0000256" key="4">
    <source>
        <dbReference type="ARBA" id="ARBA00022734"/>
    </source>
</evidence>
<proteinExistence type="predicted"/>
<evidence type="ECO:0000313" key="11">
    <source>
        <dbReference type="Proteomes" id="UP000694397"/>
    </source>
</evidence>
<evidence type="ECO:0000256" key="2">
    <source>
        <dbReference type="ARBA" id="ARBA00022692"/>
    </source>
</evidence>
<reference evidence="10 11" key="1">
    <citation type="submission" date="2019-04" db="EMBL/GenBank/DDBJ databases">
        <authorList>
            <consortium name="Wellcome Sanger Institute Data Sharing"/>
        </authorList>
    </citation>
    <scope>NUCLEOTIDE SEQUENCE [LARGE SCALE GENOMIC DNA]</scope>
</reference>
<dbReference type="Gene3D" id="3.10.100.10">
    <property type="entry name" value="Mannose-Binding Protein A, subunit A"/>
    <property type="match status" value="1"/>
</dbReference>
<evidence type="ECO:0000256" key="3">
    <source>
        <dbReference type="ARBA" id="ARBA00022729"/>
    </source>
</evidence>
<evidence type="ECO:0000256" key="1">
    <source>
        <dbReference type="ARBA" id="ARBA00004479"/>
    </source>
</evidence>
<dbReference type="Proteomes" id="UP000694397">
    <property type="component" value="Chromosome 3"/>
</dbReference>
<dbReference type="Pfam" id="PF00059">
    <property type="entry name" value="Lectin_C"/>
    <property type="match status" value="1"/>
</dbReference>
<dbReference type="GeneTree" id="ENSGT01030000234987"/>
<evidence type="ECO:0000313" key="10">
    <source>
        <dbReference type="Ensembl" id="ENSSFOP00015021418.1"/>
    </source>
</evidence>
<feature type="transmembrane region" description="Helical" evidence="8">
    <location>
        <begin position="312"/>
        <end position="334"/>
    </location>
</feature>
<dbReference type="OrthoDB" id="9890094at2759"/>
<keyword evidence="11" id="KW-1185">Reference proteome</keyword>
<dbReference type="Ensembl" id="ENSSFOT00015021657.2">
    <property type="protein sequence ID" value="ENSSFOP00015021418.1"/>
    <property type="gene ID" value="ENSSFOG00015013793.2"/>
</dbReference>
<reference evidence="10" key="2">
    <citation type="submission" date="2025-08" db="UniProtKB">
        <authorList>
            <consortium name="Ensembl"/>
        </authorList>
    </citation>
    <scope>IDENTIFICATION</scope>
</reference>
<accession>A0A8C9RZ29</accession>
<sequence>MDADYGTLLHSDFFPTQLFRVELYFVPREKAAFEKAQNICNGLLTDMKNMEEAQSIFSVVSDAVQSDGIFHFWIGLKKPKTRCVEKNAPLKGFVWTVDNSTDSKLNEWNQDPPETCTGTLCGLLSVDIRKGTVDNWSFKSMGCKIENRFICKRPHYEMKIKFIRVPDEPQVMEVRCPLGAVILVHPQPDGDLKLDNGSSINDVLLCPECESGHPGSHKESCGDHCDLCSFGCIDYETSSVCNCVKGYVQSEDGTSCKKMSARQDDPSTVSLNLVSSYPPTFNSTPLAPTSGINTMTTAATQLQNTFEGKFSIFIPVLVVLSVLVVLVVLVLAIIKCCLRKNSKKLSGKKELKSKESVDLRTSDSMKQCHEKETP</sequence>
<dbReference type="PANTHER" id="PTHR14789">
    <property type="entry name" value="CHONDROLECTIN VARIANT CHODLFDELTAE"/>
    <property type="match status" value="1"/>
</dbReference>
<dbReference type="SUPFAM" id="SSF56436">
    <property type="entry name" value="C-type lectin-like"/>
    <property type="match status" value="1"/>
</dbReference>
<organism evidence="10 11">
    <name type="scientific">Scleropages formosus</name>
    <name type="common">Asian bonytongue</name>
    <name type="synonym">Osteoglossum formosum</name>
    <dbReference type="NCBI Taxonomy" id="113540"/>
    <lineage>
        <taxon>Eukaryota</taxon>
        <taxon>Metazoa</taxon>
        <taxon>Chordata</taxon>
        <taxon>Craniata</taxon>
        <taxon>Vertebrata</taxon>
        <taxon>Euteleostomi</taxon>
        <taxon>Actinopterygii</taxon>
        <taxon>Neopterygii</taxon>
        <taxon>Teleostei</taxon>
        <taxon>Osteoglossocephala</taxon>
        <taxon>Osteoglossomorpha</taxon>
        <taxon>Osteoglossiformes</taxon>
        <taxon>Osteoglossidae</taxon>
        <taxon>Scleropages</taxon>
    </lineage>
</organism>
<protein>
    <submittedName>
        <fullName evidence="10">C-type lectin domain containing 14A</fullName>
    </submittedName>
</protein>
<comment type="subcellular location">
    <subcellularLocation>
        <location evidence="1">Membrane</location>
        <topology evidence="1">Single-pass type I membrane protein</topology>
    </subcellularLocation>
</comment>
<keyword evidence="5 8" id="KW-1133">Transmembrane helix</keyword>
<evidence type="ECO:0000256" key="5">
    <source>
        <dbReference type="ARBA" id="ARBA00022989"/>
    </source>
</evidence>
<keyword evidence="4" id="KW-0430">Lectin</keyword>
<evidence type="ECO:0000256" key="7">
    <source>
        <dbReference type="SAM" id="MobiDB-lite"/>
    </source>
</evidence>
<feature type="domain" description="C-type lectin" evidence="9">
    <location>
        <begin position="19"/>
        <end position="152"/>
    </location>
</feature>
<keyword evidence="6 8" id="KW-0472">Membrane</keyword>
<keyword evidence="3" id="KW-0732">Signal</keyword>